<feature type="compositionally biased region" description="Basic and acidic residues" evidence="1">
    <location>
        <begin position="42"/>
        <end position="52"/>
    </location>
</feature>
<keyword evidence="4" id="KW-1185">Reference proteome</keyword>
<keyword evidence="2" id="KW-1133">Transmembrane helix</keyword>
<gene>
    <name evidence="3" type="ORF">PHLGIDRAFT_37052</name>
</gene>
<keyword evidence="2" id="KW-0472">Membrane</keyword>
<name>A0A0C3NHD5_PHLG1</name>
<dbReference type="EMBL" id="KN840582">
    <property type="protein sequence ID" value="KIP04224.1"/>
    <property type="molecule type" value="Genomic_DNA"/>
</dbReference>
<reference evidence="3 4" key="1">
    <citation type="journal article" date="2014" name="PLoS Genet.">
        <title>Analysis of the Phlebiopsis gigantea genome, transcriptome and secretome provides insight into its pioneer colonization strategies of wood.</title>
        <authorList>
            <person name="Hori C."/>
            <person name="Ishida T."/>
            <person name="Igarashi K."/>
            <person name="Samejima M."/>
            <person name="Suzuki H."/>
            <person name="Master E."/>
            <person name="Ferreira P."/>
            <person name="Ruiz-Duenas F.J."/>
            <person name="Held B."/>
            <person name="Canessa P."/>
            <person name="Larrondo L.F."/>
            <person name="Schmoll M."/>
            <person name="Druzhinina I.S."/>
            <person name="Kubicek C.P."/>
            <person name="Gaskell J.A."/>
            <person name="Kersten P."/>
            <person name="St John F."/>
            <person name="Glasner J."/>
            <person name="Sabat G."/>
            <person name="Splinter BonDurant S."/>
            <person name="Syed K."/>
            <person name="Yadav J."/>
            <person name="Mgbeahuruike A.C."/>
            <person name="Kovalchuk A."/>
            <person name="Asiegbu F.O."/>
            <person name="Lackner G."/>
            <person name="Hoffmeister D."/>
            <person name="Rencoret J."/>
            <person name="Gutierrez A."/>
            <person name="Sun H."/>
            <person name="Lindquist E."/>
            <person name="Barry K."/>
            <person name="Riley R."/>
            <person name="Grigoriev I.V."/>
            <person name="Henrissat B."/>
            <person name="Kues U."/>
            <person name="Berka R.M."/>
            <person name="Martinez A.T."/>
            <person name="Covert S.F."/>
            <person name="Blanchette R.A."/>
            <person name="Cullen D."/>
        </authorList>
    </citation>
    <scope>NUCLEOTIDE SEQUENCE [LARGE SCALE GENOMIC DNA]</scope>
    <source>
        <strain evidence="3 4">11061_1 CR5-6</strain>
    </source>
</reference>
<dbReference type="HOGENOM" id="CLU_852869_0_0_1"/>
<evidence type="ECO:0000256" key="1">
    <source>
        <dbReference type="SAM" id="MobiDB-lite"/>
    </source>
</evidence>
<dbReference type="AlphaFoldDB" id="A0A0C3NHD5"/>
<evidence type="ECO:0000313" key="3">
    <source>
        <dbReference type="EMBL" id="KIP04224.1"/>
    </source>
</evidence>
<dbReference type="Proteomes" id="UP000053257">
    <property type="component" value="Unassembled WGS sequence"/>
</dbReference>
<accession>A0A0C3NHD5</accession>
<keyword evidence="2" id="KW-0812">Transmembrane</keyword>
<organism evidence="3 4">
    <name type="scientific">Phlebiopsis gigantea (strain 11061_1 CR5-6)</name>
    <name type="common">White-rot fungus</name>
    <name type="synonym">Peniophora gigantea</name>
    <dbReference type="NCBI Taxonomy" id="745531"/>
    <lineage>
        <taxon>Eukaryota</taxon>
        <taxon>Fungi</taxon>
        <taxon>Dikarya</taxon>
        <taxon>Basidiomycota</taxon>
        <taxon>Agaricomycotina</taxon>
        <taxon>Agaricomycetes</taxon>
        <taxon>Polyporales</taxon>
        <taxon>Phanerochaetaceae</taxon>
        <taxon>Phlebiopsis</taxon>
    </lineage>
</organism>
<feature type="region of interest" description="Disordered" evidence="1">
    <location>
        <begin position="7"/>
        <end position="52"/>
    </location>
</feature>
<evidence type="ECO:0000256" key="2">
    <source>
        <dbReference type="SAM" id="Phobius"/>
    </source>
</evidence>
<feature type="transmembrane region" description="Helical" evidence="2">
    <location>
        <begin position="61"/>
        <end position="82"/>
    </location>
</feature>
<sequence length="326" mass="35946">MIILDAEEDQVPKLACPPPIHPVVRRPSTPTPSLPDYETSQEEEHRKTDWKPKPRSRRMRWAIYGLIAYFIVTVAIGVPLIIVKTRRDDANYKTSSMLYPSPAAWGSTNGSGTAGFNLGEMPICVDDATVCDKWDIVDKQDGEMLYAHLEYYVPLSNVMFVQSNVSGPTNTSKVITGSLNVGVSNDPTDTRASVKVLMTYTGTTIREQTSVCLMNLAGSDGLYIYVPERLDAPDHLEFNITMLFPRPNKTSPLYISNFLTSLPYFSQHINATSPQITFGNVALGGVRSNITVDRLFAQAVLIKSPLADITGSVNITDGFDDDDDDS</sequence>
<dbReference type="STRING" id="745531.A0A0C3NHD5"/>
<evidence type="ECO:0000313" key="4">
    <source>
        <dbReference type="Proteomes" id="UP000053257"/>
    </source>
</evidence>
<dbReference type="OrthoDB" id="3233661at2759"/>
<proteinExistence type="predicted"/>
<protein>
    <submittedName>
        <fullName evidence="3">Uncharacterized protein</fullName>
    </submittedName>
</protein>